<dbReference type="Gene3D" id="1.10.287.950">
    <property type="entry name" value="Methyl-accepting chemotaxis protein"/>
    <property type="match status" value="1"/>
</dbReference>
<feature type="transmembrane region" description="Helical" evidence="9">
    <location>
        <begin position="168"/>
        <end position="191"/>
    </location>
</feature>
<keyword evidence="2" id="KW-0145">Chemotaxis</keyword>
<accession>A0A350RXJ1</accession>
<keyword evidence="4 9" id="KW-1133">Transmembrane helix</keyword>
<keyword evidence="5 9" id="KW-0472">Membrane</keyword>
<dbReference type="PROSITE" id="PS50885">
    <property type="entry name" value="HAMP"/>
    <property type="match status" value="1"/>
</dbReference>
<name>A0A350RXJ1_MARNT</name>
<gene>
    <name evidence="12" type="ORF">DCF82_13300</name>
</gene>
<evidence type="ECO:0000256" key="3">
    <source>
        <dbReference type="ARBA" id="ARBA00022692"/>
    </source>
</evidence>
<dbReference type="Proteomes" id="UP000261325">
    <property type="component" value="Unassembled WGS sequence"/>
</dbReference>
<dbReference type="SMART" id="SM00283">
    <property type="entry name" value="MA"/>
    <property type="match status" value="1"/>
</dbReference>
<dbReference type="RefSeq" id="WP_199451829.1">
    <property type="nucleotide sequence ID" value="NZ_CAXEXJ010000020.1"/>
</dbReference>
<feature type="domain" description="Methyl-accepting transducer" evidence="10">
    <location>
        <begin position="250"/>
        <end position="486"/>
    </location>
</feature>
<feature type="transmembrane region" description="Helical" evidence="9">
    <location>
        <begin position="14"/>
        <end position="36"/>
    </location>
</feature>
<comment type="similarity">
    <text evidence="7">Belongs to the methyl-accepting chemotaxis (MCP) protein family.</text>
</comment>
<reference evidence="12 13" key="1">
    <citation type="journal article" date="2018" name="Nat. Biotechnol.">
        <title>A standardized bacterial taxonomy based on genome phylogeny substantially revises the tree of life.</title>
        <authorList>
            <person name="Parks D.H."/>
            <person name="Chuvochina M."/>
            <person name="Waite D.W."/>
            <person name="Rinke C."/>
            <person name="Skarshewski A."/>
            <person name="Chaumeil P.A."/>
            <person name="Hugenholtz P."/>
        </authorList>
    </citation>
    <scope>NUCLEOTIDE SEQUENCE [LARGE SCALE GENOMIC DNA]</scope>
    <source>
        <strain evidence="12">UBA9049</strain>
    </source>
</reference>
<evidence type="ECO:0000256" key="6">
    <source>
        <dbReference type="ARBA" id="ARBA00023224"/>
    </source>
</evidence>
<keyword evidence="6 8" id="KW-0807">Transducer</keyword>
<dbReference type="GO" id="GO:0004888">
    <property type="term" value="F:transmembrane signaling receptor activity"/>
    <property type="evidence" value="ECO:0007669"/>
    <property type="project" value="InterPro"/>
</dbReference>
<dbReference type="GO" id="GO:0016020">
    <property type="term" value="C:membrane"/>
    <property type="evidence" value="ECO:0007669"/>
    <property type="project" value="UniProtKB-SubCell"/>
</dbReference>
<dbReference type="SMART" id="SM01358">
    <property type="entry name" value="HBM"/>
    <property type="match status" value="1"/>
</dbReference>
<dbReference type="SMART" id="SM00304">
    <property type="entry name" value="HAMP"/>
    <property type="match status" value="1"/>
</dbReference>
<dbReference type="GO" id="GO:0006935">
    <property type="term" value="P:chemotaxis"/>
    <property type="evidence" value="ECO:0007669"/>
    <property type="project" value="UniProtKB-KW"/>
</dbReference>
<dbReference type="InterPro" id="IPR003660">
    <property type="entry name" value="HAMP_dom"/>
</dbReference>
<dbReference type="CDD" id="cd06225">
    <property type="entry name" value="HAMP"/>
    <property type="match status" value="1"/>
</dbReference>
<evidence type="ECO:0000313" key="12">
    <source>
        <dbReference type="EMBL" id="HAC28770.1"/>
    </source>
</evidence>
<dbReference type="AlphaFoldDB" id="A0A350RXJ1"/>
<dbReference type="FunFam" id="1.10.287.950:FF:000001">
    <property type="entry name" value="Methyl-accepting chemotaxis sensory transducer"/>
    <property type="match status" value="1"/>
</dbReference>
<dbReference type="Pfam" id="PF00672">
    <property type="entry name" value="HAMP"/>
    <property type="match status" value="1"/>
</dbReference>
<comment type="subcellular location">
    <subcellularLocation>
        <location evidence="1">Membrane</location>
        <topology evidence="1">Multi-pass membrane protein</topology>
    </subcellularLocation>
</comment>
<evidence type="ECO:0000256" key="1">
    <source>
        <dbReference type="ARBA" id="ARBA00004141"/>
    </source>
</evidence>
<dbReference type="Pfam" id="PF00015">
    <property type="entry name" value="MCPsignal"/>
    <property type="match status" value="1"/>
</dbReference>
<dbReference type="PANTHER" id="PTHR32089:SF120">
    <property type="entry name" value="METHYL-ACCEPTING CHEMOTAXIS PROTEIN TLPQ"/>
    <property type="match status" value="1"/>
</dbReference>
<sequence length="522" mass="56180">MRAFWGNLAVGKKLASSFAILVLLILIVAVVSITSLNDYNHRVSILKQANQAEISLLEAEREEKNYRIHETPESIDRAADYLVQTKAALATLMTLIQNASDRQLVEQIRADIEDYQSLLNTYTASLSAGASDTSSLEEQLYKAAHNAIGKTEELKERERILMEERYDLTVIEIIAITALAMFVAAIVAWTLTRSITRPISETLSIANKVASGDLTVDSRSSRGDEFGQLLAAFGIMVTNLRGLIQEINQGAASIASASEELSAVTHQTNMGVAEQKSQTDQVATALNQMVATVTEVARSAEAAFQSANHCSDKTESGTAATNETLSFVSELNSQSTSVMQQLNTLKAETDNIGTVLDVIKAVAEQTNLLALNAAIEAARAGDQGRGFAVVADEVRSLAKRTQTSAVEIESLIGNLLASAEAAVSDMGRGHQLAKQTLERAELGGTAIQAIAEAVEEIRRYNSQIATAADQQISVAEDMNKNMTQIRDIGDQSAASTEQVSAASEELARLAEGLHTQIAQFRY</sequence>
<evidence type="ECO:0000259" key="10">
    <source>
        <dbReference type="PROSITE" id="PS50111"/>
    </source>
</evidence>
<proteinExistence type="inferred from homology"/>
<evidence type="ECO:0000256" key="4">
    <source>
        <dbReference type="ARBA" id="ARBA00022989"/>
    </source>
</evidence>
<protein>
    <submittedName>
        <fullName evidence="12">Methyl-accepting chemotaxis protein</fullName>
    </submittedName>
</protein>
<dbReference type="SUPFAM" id="SSF58104">
    <property type="entry name" value="Methyl-accepting chemotaxis protein (MCP) signaling domain"/>
    <property type="match status" value="1"/>
</dbReference>
<organism evidence="12 13">
    <name type="scientific">Marinobacter nauticus</name>
    <name type="common">Marinobacter hydrocarbonoclasticus</name>
    <name type="synonym">Marinobacter aquaeolei</name>
    <dbReference type="NCBI Taxonomy" id="2743"/>
    <lineage>
        <taxon>Bacteria</taxon>
        <taxon>Pseudomonadati</taxon>
        <taxon>Pseudomonadota</taxon>
        <taxon>Gammaproteobacteria</taxon>
        <taxon>Pseudomonadales</taxon>
        <taxon>Marinobacteraceae</taxon>
        <taxon>Marinobacter</taxon>
    </lineage>
</organism>
<evidence type="ECO:0000313" key="13">
    <source>
        <dbReference type="Proteomes" id="UP000261325"/>
    </source>
</evidence>
<evidence type="ECO:0000256" key="8">
    <source>
        <dbReference type="PROSITE-ProRule" id="PRU00284"/>
    </source>
</evidence>
<dbReference type="InterPro" id="IPR004090">
    <property type="entry name" value="Chemotax_Me-accpt_rcpt"/>
</dbReference>
<evidence type="ECO:0000256" key="2">
    <source>
        <dbReference type="ARBA" id="ARBA00022500"/>
    </source>
</evidence>
<dbReference type="GO" id="GO:0007165">
    <property type="term" value="P:signal transduction"/>
    <property type="evidence" value="ECO:0007669"/>
    <property type="project" value="UniProtKB-KW"/>
</dbReference>
<dbReference type="PROSITE" id="PS50111">
    <property type="entry name" value="CHEMOTAXIS_TRANSDUC_2"/>
    <property type="match status" value="1"/>
</dbReference>
<dbReference type="InterPro" id="IPR004089">
    <property type="entry name" value="MCPsignal_dom"/>
</dbReference>
<dbReference type="PANTHER" id="PTHR32089">
    <property type="entry name" value="METHYL-ACCEPTING CHEMOTAXIS PROTEIN MCPB"/>
    <property type="match status" value="1"/>
</dbReference>
<evidence type="ECO:0000259" key="11">
    <source>
        <dbReference type="PROSITE" id="PS50885"/>
    </source>
</evidence>
<evidence type="ECO:0000256" key="5">
    <source>
        <dbReference type="ARBA" id="ARBA00023136"/>
    </source>
</evidence>
<dbReference type="InterPro" id="IPR032255">
    <property type="entry name" value="HBM"/>
</dbReference>
<dbReference type="PRINTS" id="PR00260">
    <property type="entry name" value="CHEMTRNSDUCR"/>
</dbReference>
<evidence type="ECO:0000256" key="9">
    <source>
        <dbReference type="SAM" id="Phobius"/>
    </source>
</evidence>
<dbReference type="EMBL" id="DLYI01000173">
    <property type="protein sequence ID" value="HAC28770.1"/>
    <property type="molecule type" value="Genomic_DNA"/>
</dbReference>
<comment type="caution">
    <text evidence="12">The sequence shown here is derived from an EMBL/GenBank/DDBJ whole genome shotgun (WGS) entry which is preliminary data.</text>
</comment>
<feature type="domain" description="HAMP" evidence="11">
    <location>
        <begin position="193"/>
        <end position="245"/>
    </location>
</feature>
<evidence type="ECO:0000256" key="7">
    <source>
        <dbReference type="ARBA" id="ARBA00029447"/>
    </source>
</evidence>
<keyword evidence="3 9" id="KW-0812">Transmembrane</keyword>